<evidence type="ECO:0000313" key="6">
    <source>
        <dbReference type="EMBL" id="KAK9034538.1"/>
    </source>
</evidence>
<evidence type="ECO:0000256" key="1">
    <source>
        <dbReference type="ARBA" id="ARBA00006756"/>
    </source>
</evidence>
<sequence length="695" mass="78144">MAATTTNLGAGSEDRVMATAQQILKSLNTPKEVREDMLLIFSSFDNRLSNITDLVNENSDTIGGRFDAAEKVILRWDSSSSSSNAEASRHSLPWEDSPDEATEYLSAVDEILQLVVDMSIRSDNKIMDRAETAIQMAMSRLEDEFRLILIRNTVPLDSERLHGSIRRVSLSFAANEGEIGEDFESFGEVDSERGCFHDRGPSFGDDLCVDLINPDAVVELKEIAERMINAGYEKECVQAYSNVRRDALDECLVILGVEKLSIEEVQKMDWKALDEKMKKWVQAVKVTVRVLLNGEKRLCDQIFGGSNSVKEICFNETAKGCVMQLLNFGEAVAIGKRSSEKLFRILDMYDVLADASLEFEMMFTDEYICTEAKGVLAGLGDAAKGTFLEFENAVKNEASKKPMQNGEIHPLTRYVMNYVKLLVDYCETLNSLLESDEDEANGLQSEDGELETMTPFAKRLLLLISSLESNLEEKSKLYEDGALHCIFLMNNNLYIVQKVKDSELRKLLGDNWVRKRRGSIRQYATSYLRACWTKALYCLKDEGIGGSSNNASKVALKERFKSFNACFEEIYRIQTGWKVPDAQLREELRISISEKVLPAYRSFMGRDTPCSSPYEKKEFIGYWTLDTVPEAKEQAEKSRKHQGDNERGHPVSKQQGTVHMKPDTSVMREPLGWSIGDKAEILDGDGSMPTSLIAG</sequence>
<protein>
    <recommendedName>
        <fullName evidence="3">Exocyst subunit Exo70 family protein</fullName>
    </recommendedName>
</protein>
<evidence type="ECO:0000256" key="4">
    <source>
        <dbReference type="SAM" id="MobiDB-lite"/>
    </source>
</evidence>
<evidence type="ECO:0000256" key="2">
    <source>
        <dbReference type="ARBA" id="ARBA00022448"/>
    </source>
</evidence>
<evidence type="ECO:0000313" key="7">
    <source>
        <dbReference type="Proteomes" id="UP001396334"/>
    </source>
</evidence>
<dbReference type="InterPro" id="IPR046364">
    <property type="entry name" value="Exo70_C"/>
</dbReference>
<feature type="compositionally biased region" description="Basic and acidic residues" evidence="4">
    <location>
        <begin position="631"/>
        <end position="649"/>
    </location>
</feature>
<dbReference type="InterPro" id="IPR016159">
    <property type="entry name" value="Cullin_repeat-like_dom_sf"/>
</dbReference>
<dbReference type="PANTHER" id="PTHR12542">
    <property type="entry name" value="EXOCYST COMPLEX PROTEIN EXO70"/>
    <property type="match status" value="1"/>
</dbReference>
<name>A0ABR2TBJ6_9ROSI</name>
<keyword evidence="2 3" id="KW-0813">Transport</keyword>
<reference evidence="6 7" key="1">
    <citation type="journal article" date="2024" name="G3 (Bethesda)">
        <title>Genome assembly of Hibiscus sabdariffa L. provides insights into metabolisms of medicinal natural products.</title>
        <authorList>
            <person name="Kim T."/>
        </authorList>
    </citation>
    <scope>NUCLEOTIDE SEQUENCE [LARGE SCALE GENOMIC DNA]</scope>
    <source>
        <strain evidence="6">TK-2024</strain>
        <tissue evidence="6">Old leaves</tissue>
    </source>
</reference>
<dbReference type="Pfam" id="PF20669">
    <property type="entry name" value="Exo70_N"/>
    <property type="match status" value="1"/>
</dbReference>
<organism evidence="6 7">
    <name type="scientific">Hibiscus sabdariffa</name>
    <name type="common">roselle</name>
    <dbReference type="NCBI Taxonomy" id="183260"/>
    <lineage>
        <taxon>Eukaryota</taxon>
        <taxon>Viridiplantae</taxon>
        <taxon>Streptophyta</taxon>
        <taxon>Embryophyta</taxon>
        <taxon>Tracheophyta</taxon>
        <taxon>Spermatophyta</taxon>
        <taxon>Magnoliopsida</taxon>
        <taxon>eudicotyledons</taxon>
        <taxon>Gunneridae</taxon>
        <taxon>Pentapetalae</taxon>
        <taxon>rosids</taxon>
        <taxon>malvids</taxon>
        <taxon>Malvales</taxon>
        <taxon>Malvaceae</taxon>
        <taxon>Malvoideae</taxon>
        <taxon>Hibiscus</taxon>
    </lineage>
</organism>
<keyword evidence="3" id="KW-0268">Exocytosis</keyword>
<comment type="caution">
    <text evidence="6">The sequence shown here is derived from an EMBL/GenBank/DDBJ whole genome shotgun (WGS) entry which is preliminary data.</text>
</comment>
<dbReference type="SUPFAM" id="SSF74788">
    <property type="entry name" value="Cullin repeat-like"/>
    <property type="match status" value="1"/>
</dbReference>
<dbReference type="EMBL" id="JBBPBN010000007">
    <property type="protein sequence ID" value="KAK9034538.1"/>
    <property type="molecule type" value="Genomic_DNA"/>
</dbReference>
<dbReference type="PANTHER" id="PTHR12542:SF142">
    <property type="entry name" value="EXOCYST SUBUNIT EXO70 FAMILY PROTEIN"/>
    <property type="match status" value="1"/>
</dbReference>
<comment type="similarity">
    <text evidence="1 3">Belongs to the EXO70 family.</text>
</comment>
<dbReference type="Proteomes" id="UP001396334">
    <property type="component" value="Unassembled WGS sequence"/>
</dbReference>
<feature type="domain" description="Exocyst complex subunit Exo70 C-terminal" evidence="5">
    <location>
        <begin position="278"/>
        <end position="607"/>
    </location>
</feature>
<gene>
    <name evidence="6" type="ORF">V6N11_050699</name>
</gene>
<evidence type="ECO:0000256" key="3">
    <source>
        <dbReference type="RuleBase" id="RU365026"/>
    </source>
</evidence>
<dbReference type="InterPro" id="IPR004140">
    <property type="entry name" value="Exo70"/>
</dbReference>
<comment type="function">
    <text evidence="3">Component of the exocyst complex.</text>
</comment>
<dbReference type="Pfam" id="PF03081">
    <property type="entry name" value="Exo70_C"/>
    <property type="match status" value="1"/>
</dbReference>
<accession>A0ABR2TBJ6</accession>
<feature type="region of interest" description="Disordered" evidence="4">
    <location>
        <begin position="631"/>
        <end position="659"/>
    </location>
</feature>
<evidence type="ECO:0000259" key="5">
    <source>
        <dbReference type="Pfam" id="PF03081"/>
    </source>
</evidence>
<proteinExistence type="inferred from homology"/>
<keyword evidence="3" id="KW-0653">Protein transport</keyword>
<keyword evidence="7" id="KW-1185">Reference proteome</keyword>
<dbReference type="Gene3D" id="1.20.1280.170">
    <property type="entry name" value="Exocyst complex component Exo70"/>
    <property type="match status" value="1"/>
</dbReference>